<dbReference type="RefSeq" id="XP_008294694.1">
    <property type="nucleotide sequence ID" value="XM_008296472.1"/>
</dbReference>
<gene>
    <name evidence="3" type="primary">LOC103368193</name>
</gene>
<feature type="compositionally biased region" description="Basic and acidic residues" evidence="1">
    <location>
        <begin position="238"/>
        <end position="271"/>
    </location>
</feature>
<evidence type="ECO:0000313" key="2">
    <source>
        <dbReference type="Proteomes" id="UP000694891"/>
    </source>
</evidence>
<protein>
    <submittedName>
        <fullName evidence="3">Uncharacterized protein C9orf117 homolog</fullName>
    </submittedName>
</protein>
<feature type="region of interest" description="Disordered" evidence="1">
    <location>
        <begin position="326"/>
        <end position="358"/>
    </location>
</feature>
<proteinExistence type="predicted"/>
<sequence>MDNEWESLLADVERKLVTLTLPELGCAMHRASAHCQLKCDQLTKQNKKLVQQISAVREDKKDICEYLQHASAALDREVAELTEQLEVQRQTDKQSLQDLELLLKVKLEQQQQQMSQYQSDIQSAQKQLDAKEKERAAARLEWLEAQELMRKKPSSQPKERAGKKLKAERSEVQEKYESLLLENYTLWKESESAEKRIEVLQCETDRKKKNLQEVTSRVGSLQQEVDRWTKKCKQLQSQKEKNSSLHQRVLDEEQTLRRERASASETARQRAAEIEEVKVQLKEAKASRRQVEKDVKQAVAILRPMVADPDKVPDAQQRLQKLKKILQSPGSVVSNSAKEVGGGQELQEPEPERSDIRT</sequence>
<dbReference type="GeneID" id="103368193"/>
<evidence type="ECO:0000256" key="1">
    <source>
        <dbReference type="SAM" id="MobiDB-lite"/>
    </source>
</evidence>
<reference evidence="3" key="1">
    <citation type="submission" date="2025-08" db="UniProtKB">
        <authorList>
            <consortium name="RefSeq"/>
        </authorList>
    </citation>
    <scope>IDENTIFICATION</scope>
</reference>
<feature type="region of interest" description="Disordered" evidence="1">
    <location>
        <begin position="237"/>
        <end position="271"/>
    </location>
</feature>
<organism evidence="2 3">
    <name type="scientific">Stegastes partitus</name>
    <name type="common">bicolor damselfish</name>
    <dbReference type="NCBI Taxonomy" id="144197"/>
    <lineage>
        <taxon>Eukaryota</taxon>
        <taxon>Metazoa</taxon>
        <taxon>Chordata</taxon>
        <taxon>Craniata</taxon>
        <taxon>Vertebrata</taxon>
        <taxon>Euteleostomi</taxon>
        <taxon>Actinopterygii</taxon>
        <taxon>Neopterygii</taxon>
        <taxon>Teleostei</taxon>
        <taxon>Neoteleostei</taxon>
        <taxon>Acanthomorphata</taxon>
        <taxon>Ovalentaria</taxon>
        <taxon>Pomacentridae</taxon>
        <taxon>Stegastes</taxon>
    </lineage>
</organism>
<name>A0A9Y4KJ20_9TELE</name>
<feature type="compositionally biased region" description="Polar residues" evidence="1">
    <location>
        <begin position="328"/>
        <end position="337"/>
    </location>
</feature>
<dbReference type="AlphaFoldDB" id="A0A9Y4KJ20"/>
<evidence type="ECO:0000313" key="3">
    <source>
        <dbReference type="RefSeq" id="XP_008294694.1"/>
    </source>
</evidence>
<keyword evidence="2" id="KW-1185">Reference proteome</keyword>
<accession>A0A9Y4KJ20</accession>
<dbReference type="Proteomes" id="UP000694891">
    <property type="component" value="Unplaced"/>
</dbReference>